<dbReference type="Proteomes" id="UP000035880">
    <property type="component" value="Chromosome 3L"/>
</dbReference>
<gene>
    <name evidence="7" type="primary">Dsim\GD14434</name>
    <name evidence="7" type="ORF">Dsimw501_GD14434</name>
</gene>
<dbReference type="PANTHER" id="PTHR21041:SF17">
    <property type="entry name" value="E3 UBIQUITIN-PROTEIN LIGASE DCST1"/>
    <property type="match status" value="1"/>
</dbReference>
<keyword evidence="3 5" id="KW-1133">Transmembrane helix</keyword>
<keyword evidence="2 5" id="KW-0812">Transmembrane</keyword>
<dbReference type="GO" id="GO:0016020">
    <property type="term" value="C:membrane"/>
    <property type="evidence" value="ECO:0007669"/>
    <property type="project" value="UniProtKB-SubCell"/>
</dbReference>
<dbReference type="InterPro" id="IPR012858">
    <property type="entry name" value="DC_STAMP-like"/>
</dbReference>
<dbReference type="GO" id="GO:0001669">
    <property type="term" value="C:acrosomal vesicle"/>
    <property type="evidence" value="ECO:0007669"/>
    <property type="project" value="EnsemblMetazoa"/>
</dbReference>
<accession>A0A0J9RUS8</accession>
<feature type="transmembrane region" description="Helical" evidence="5">
    <location>
        <begin position="33"/>
        <end position="56"/>
    </location>
</feature>
<evidence type="ECO:0000256" key="3">
    <source>
        <dbReference type="ARBA" id="ARBA00022989"/>
    </source>
</evidence>
<organism evidence="7">
    <name type="scientific">Drosophila simulans</name>
    <name type="common">Fruit fly</name>
    <dbReference type="NCBI Taxonomy" id="7240"/>
    <lineage>
        <taxon>Eukaryota</taxon>
        <taxon>Metazoa</taxon>
        <taxon>Ecdysozoa</taxon>
        <taxon>Arthropoda</taxon>
        <taxon>Hexapoda</taxon>
        <taxon>Insecta</taxon>
        <taxon>Pterygota</taxon>
        <taxon>Neoptera</taxon>
        <taxon>Endopterygota</taxon>
        <taxon>Diptera</taxon>
        <taxon>Brachycera</taxon>
        <taxon>Muscomorpha</taxon>
        <taxon>Ephydroidea</taxon>
        <taxon>Drosophilidae</taxon>
        <taxon>Drosophila</taxon>
        <taxon>Sophophora</taxon>
    </lineage>
</organism>
<sequence length="715" mass="83625">MFSLLTRPFHPIFCFLYGPQSEGSTRIQCLRRFVTFLLGLVLGFLLWKLAALNFTLGRLFVNRATDLYVFIVFVLVTGTIFMLSLPVRAVILLIFVALVGKSGRTYLRAVAFAFIISGPIANLVENAGEVARVFVCTTVLTYNLSKTRFDLMAKPFTNTLKHMRGDVEEIRHTFYELQEVLVDLKYAVENSDIEDEKYGDKNTKPIYERWGRETKRMNISEIGNGGKELPTSAAVQERFQRNMRNRCKHQLRSGHRVCLEVFRKGYRKCTTNFPSMIGKAICWPYRVDIICELDLFGNPDKICDPSAVVPQNFGETYVELLKAEQQLFDNSSQIEVNYEIKDEQFAKSQLKSAERTGQAFKEDFERQKRIFNKVMGILQKILCLFMLRMVYVSINYYVKYLNDVEFDNFYITKYFKHVDQRRRKQGIDAILPLRTYEKSKYIDVDYIFSRTHQESTTVCFSLLQFLLELVTAGLFILIDHLVVELLQIVRKRSKIVYQQDGEHEVRFNISGVGQMARLLRTTMHNFNIHEKVSTSLSNKECLPNPHVLPKKMYYQLILLYLVIIVLIYQSTTFLRMRRVICSFFYYKREKQRILFLYNRILRNRLRSLEFLIYDAEDNLATHRIQQQVNVFLWLRFSCPVVFGWIRHFKFAKRTCMICRGLEDSTFTVCVNCGLPYCDDCAEDLNSVCFQCGVVLTRVAEGSESSVEVYAYRKEK</sequence>
<protein>
    <recommendedName>
        <fullName evidence="6">Dendritic cell-specific transmembrane protein-like domain-containing protein</fullName>
    </recommendedName>
</protein>
<dbReference type="GO" id="GO:0035041">
    <property type="term" value="P:sperm DNA decondensation"/>
    <property type="evidence" value="ECO:0007669"/>
    <property type="project" value="EnsemblMetazoa"/>
</dbReference>
<dbReference type="InterPro" id="IPR051856">
    <property type="entry name" value="CSR-E3_Ligase_Protein"/>
</dbReference>
<proteinExistence type="predicted"/>
<feature type="transmembrane region" description="Helical" evidence="5">
    <location>
        <begin position="377"/>
        <end position="398"/>
    </location>
</feature>
<dbReference type="PANTHER" id="PTHR21041">
    <property type="entry name" value="DENDRITIC CELL-SPECIFIC TRANSMEMBRANE PROTEIN"/>
    <property type="match status" value="1"/>
</dbReference>
<evidence type="ECO:0000259" key="6">
    <source>
        <dbReference type="Pfam" id="PF07782"/>
    </source>
</evidence>
<dbReference type="EMBL" id="CM002912">
    <property type="protein sequence ID" value="KMY99367.1"/>
    <property type="molecule type" value="Genomic_DNA"/>
</dbReference>
<evidence type="ECO:0000256" key="4">
    <source>
        <dbReference type="ARBA" id="ARBA00023136"/>
    </source>
</evidence>
<feature type="transmembrane region" description="Helical" evidence="5">
    <location>
        <begin position="552"/>
        <end position="571"/>
    </location>
</feature>
<feature type="transmembrane region" description="Helical" evidence="5">
    <location>
        <begin position="68"/>
        <end position="99"/>
    </location>
</feature>
<reference evidence="7" key="3">
    <citation type="submission" date="2015-04" db="EMBL/GenBank/DDBJ databases">
        <authorList>
            <consortium name="FlyBase"/>
        </authorList>
    </citation>
    <scope>NUCLEOTIDE SEQUENCE</scope>
    <source>
        <strain evidence="7">W501</strain>
    </source>
</reference>
<reference evidence="7" key="2">
    <citation type="submission" date="2014-06" db="EMBL/GenBank/DDBJ databases">
        <authorList>
            <person name="Hu T."/>
            <person name="Eisen M.B."/>
            <person name="Thornton K.R."/>
            <person name="Andolfatto P."/>
        </authorList>
    </citation>
    <scope>NUCLEOTIDE SEQUENCE</scope>
    <source>
        <strain evidence="7">W501</strain>
    </source>
</reference>
<comment type="subcellular location">
    <subcellularLocation>
        <location evidence="1">Membrane</location>
        <topology evidence="1">Multi-pass membrane protein</topology>
    </subcellularLocation>
</comment>
<dbReference type="Pfam" id="PF07782">
    <property type="entry name" value="DC_STAMP"/>
    <property type="match status" value="1"/>
</dbReference>
<name>A0A0J9RUS8_DROSI</name>
<keyword evidence="4 5" id="KW-0472">Membrane</keyword>
<dbReference type="GO" id="GO:0035045">
    <property type="term" value="P:sperm plasma membrane disassembly"/>
    <property type="evidence" value="ECO:0007669"/>
    <property type="project" value="EnsemblMetazoa"/>
</dbReference>
<dbReference type="Bgee" id="FBgn0186117">
    <property type="expression patterns" value="Expressed in male reproductive system and 2 other cell types or tissues"/>
</dbReference>
<evidence type="ECO:0000313" key="7">
    <source>
        <dbReference type="EMBL" id="KMY99367.1"/>
    </source>
</evidence>
<evidence type="ECO:0000256" key="1">
    <source>
        <dbReference type="ARBA" id="ARBA00004141"/>
    </source>
</evidence>
<dbReference type="KEGG" id="dsi:Dsimw501_GD14434"/>
<feature type="transmembrane region" description="Helical" evidence="5">
    <location>
        <begin position="462"/>
        <end position="483"/>
    </location>
</feature>
<dbReference type="AlphaFoldDB" id="A0A0J9RUS8"/>
<dbReference type="OrthoDB" id="5985669at2759"/>
<feature type="domain" description="Dendritic cell-specific transmembrane protein-like" evidence="6">
    <location>
        <begin position="406"/>
        <end position="597"/>
    </location>
</feature>
<evidence type="ECO:0000256" key="5">
    <source>
        <dbReference type="SAM" id="Phobius"/>
    </source>
</evidence>
<reference evidence="7" key="1">
    <citation type="journal article" date="2013" name="Genome Res.">
        <title>A second-generation assembly of the Drosophila simulans genome provides new insights into patterns of lineage-specific divergence.</title>
        <authorList>
            <person name="Hu T.T."/>
            <person name="Eisen M.B."/>
            <person name="Thornton K.R."/>
            <person name="Andolfatto P."/>
        </authorList>
    </citation>
    <scope>NUCLEOTIDE SEQUENCE [LARGE SCALE GENOMIC DNA]</scope>
    <source>
        <strain evidence="7">W501</strain>
    </source>
</reference>
<evidence type="ECO:0000256" key="2">
    <source>
        <dbReference type="ARBA" id="ARBA00022692"/>
    </source>
</evidence>
<feature type="transmembrane region" description="Helical" evidence="5">
    <location>
        <begin position="106"/>
        <end position="124"/>
    </location>
</feature>